<protein>
    <submittedName>
        <fullName evidence="1">Uncharacterized protein</fullName>
    </submittedName>
</protein>
<proteinExistence type="predicted"/>
<name>A0A1W1EHS8_9ZZZZ</name>
<accession>A0A1W1EHS8</accession>
<gene>
    <name evidence="1" type="ORF">MNB_SV-15-683</name>
</gene>
<sequence length="47" mass="5702">MSLSISNGKSRFKIDRRVNINSIEYKLFLIIFYPFKLNYINDNKNWS</sequence>
<dbReference type="EMBL" id="FRYL01000007">
    <property type="protein sequence ID" value="SHO80411.1"/>
    <property type="molecule type" value="Genomic_DNA"/>
</dbReference>
<evidence type="ECO:0000313" key="1">
    <source>
        <dbReference type="EMBL" id="SHO80411.1"/>
    </source>
</evidence>
<organism evidence="1">
    <name type="scientific">hydrothermal vent metagenome</name>
    <dbReference type="NCBI Taxonomy" id="652676"/>
    <lineage>
        <taxon>unclassified sequences</taxon>
        <taxon>metagenomes</taxon>
        <taxon>ecological metagenomes</taxon>
    </lineage>
</organism>
<reference evidence="1" key="1">
    <citation type="submission" date="2016-10" db="EMBL/GenBank/DDBJ databases">
        <authorList>
            <person name="de Groot N.N."/>
        </authorList>
    </citation>
    <scope>NUCLEOTIDE SEQUENCE</scope>
</reference>
<dbReference type="AlphaFoldDB" id="A0A1W1EHS8"/>